<dbReference type="InterPro" id="IPR034660">
    <property type="entry name" value="DinB/YfiT-like"/>
</dbReference>
<evidence type="ECO:0000259" key="1">
    <source>
        <dbReference type="Pfam" id="PF12867"/>
    </source>
</evidence>
<sequence>MEVKNKARKDLIIEIEGISDKEINRRIATDTWSIGQVLEHLYYIEKAFIKMITRQLESGEDVFAKEQPIQLTVDRSYKVPSPEFAIPSPEDKKLDTLIKQLNSSHQILADLIHQTEPEQLISRGIPHPIFGNLSLKQTIDFLGYHEMRHIEQIKEIKHALGVTK</sequence>
<evidence type="ECO:0000313" key="3">
    <source>
        <dbReference type="Proteomes" id="UP001444625"/>
    </source>
</evidence>
<dbReference type="Pfam" id="PF12867">
    <property type="entry name" value="DinB_2"/>
    <property type="match status" value="1"/>
</dbReference>
<dbReference type="EMBL" id="JBDIML010000003">
    <property type="protein sequence ID" value="MEN2767793.1"/>
    <property type="molecule type" value="Genomic_DNA"/>
</dbReference>
<dbReference type="Proteomes" id="UP001444625">
    <property type="component" value="Unassembled WGS sequence"/>
</dbReference>
<dbReference type="SUPFAM" id="SSF109854">
    <property type="entry name" value="DinB/YfiT-like putative metalloenzymes"/>
    <property type="match status" value="1"/>
</dbReference>
<keyword evidence="3" id="KW-1185">Reference proteome</keyword>
<protein>
    <submittedName>
        <fullName evidence="2">DinB family protein</fullName>
    </submittedName>
</protein>
<proteinExistence type="predicted"/>
<evidence type="ECO:0000313" key="2">
    <source>
        <dbReference type="EMBL" id="MEN2767793.1"/>
    </source>
</evidence>
<gene>
    <name evidence="2" type="ORF">ABC228_11380</name>
</gene>
<comment type="caution">
    <text evidence="2">The sequence shown here is derived from an EMBL/GenBank/DDBJ whole genome shotgun (WGS) entry which is preliminary data.</text>
</comment>
<name>A0ABU9XJW3_9BACI</name>
<feature type="domain" description="DinB-like" evidence="1">
    <location>
        <begin position="7"/>
        <end position="153"/>
    </location>
</feature>
<dbReference type="RefSeq" id="WP_345825260.1">
    <property type="nucleotide sequence ID" value="NZ_JBDIML010000003.1"/>
</dbReference>
<accession>A0ABU9XJW3</accession>
<organism evidence="2 3">
    <name type="scientific">Ornithinibacillus xuwenensis</name>
    <dbReference type="NCBI Taxonomy" id="3144668"/>
    <lineage>
        <taxon>Bacteria</taxon>
        <taxon>Bacillati</taxon>
        <taxon>Bacillota</taxon>
        <taxon>Bacilli</taxon>
        <taxon>Bacillales</taxon>
        <taxon>Bacillaceae</taxon>
        <taxon>Ornithinibacillus</taxon>
    </lineage>
</organism>
<reference evidence="2 3" key="1">
    <citation type="submission" date="2024-05" db="EMBL/GenBank/DDBJ databases">
        <authorList>
            <person name="Haq I."/>
            <person name="Ullah Z."/>
            <person name="Ahmad R."/>
            <person name="Li M."/>
            <person name="Tong Y."/>
        </authorList>
    </citation>
    <scope>NUCLEOTIDE SEQUENCE [LARGE SCALE GENOMIC DNA]</scope>
    <source>
        <strain evidence="2 3">16A2E</strain>
    </source>
</reference>
<dbReference type="Gene3D" id="1.20.120.450">
    <property type="entry name" value="dinb family like domain"/>
    <property type="match status" value="1"/>
</dbReference>
<dbReference type="InterPro" id="IPR024775">
    <property type="entry name" value="DinB-like"/>
</dbReference>